<protein>
    <submittedName>
        <fullName evidence="2">Uncharacterized protein</fullName>
    </submittedName>
</protein>
<name>A0ABX1ZZD3_9MICO</name>
<sequence>MSFTVEVPAPAGLSAAAATYIPTALVNTAAVLAAGQLVLASEVGLYGIQWPESDRRTGSGQLPLGTSPELDVVASRLASRERAALEYGAASGLDEARLSLLLQEANAAPRAIPVSWLVAAAAQNVLAVRTIHYGSAISIKLESGPLAETLRAMMRAIVDPGRWWWANRSEHEARRAENEARVAEANATVEEARLRAERAAYQRRTLEGAVTRRPDHEQVRAILERAFALTGGADEMVNRLSVTMASSPEVARDVSAALAIDAQVLEDDPTSEDEVWFVTP</sequence>
<keyword evidence="1" id="KW-0175">Coiled coil</keyword>
<reference evidence="2 3" key="1">
    <citation type="submission" date="2020-05" db="EMBL/GenBank/DDBJ databases">
        <title>Genomic Encyclopedia of Type Strains, Phase III (KMG-III): the genomes of soil and plant-associated and newly described type strains.</title>
        <authorList>
            <person name="Whitman W."/>
        </authorList>
    </citation>
    <scope>NUCLEOTIDE SEQUENCE [LARGE SCALE GENOMIC DNA]</scope>
    <source>
        <strain evidence="2 3">KCTC 19046</strain>
    </source>
</reference>
<feature type="coiled-coil region" evidence="1">
    <location>
        <begin position="166"/>
        <end position="202"/>
    </location>
</feature>
<accession>A0ABX1ZZD3</accession>
<dbReference type="Proteomes" id="UP000757540">
    <property type="component" value="Unassembled WGS sequence"/>
</dbReference>
<dbReference type="EMBL" id="JABEZU010000001">
    <property type="protein sequence ID" value="NOV95980.1"/>
    <property type="molecule type" value="Genomic_DNA"/>
</dbReference>
<evidence type="ECO:0000313" key="3">
    <source>
        <dbReference type="Proteomes" id="UP000757540"/>
    </source>
</evidence>
<evidence type="ECO:0000313" key="2">
    <source>
        <dbReference type="EMBL" id="NOV95980.1"/>
    </source>
</evidence>
<dbReference type="RefSeq" id="WP_171782224.1">
    <property type="nucleotide sequence ID" value="NZ_BAAAML010000002.1"/>
</dbReference>
<keyword evidence="3" id="KW-1185">Reference proteome</keyword>
<evidence type="ECO:0000256" key="1">
    <source>
        <dbReference type="SAM" id="Coils"/>
    </source>
</evidence>
<comment type="caution">
    <text evidence="2">The sequence shown here is derived from an EMBL/GenBank/DDBJ whole genome shotgun (WGS) entry which is preliminary data.</text>
</comment>
<organism evidence="2 3">
    <name type="scientific">Isoptericola halotolerans</name>
    <dbReference type="NCBI Taxonomy" id="300560"/>
    <lineage>
        <taxon>Bacteria</taxon>
        <taxon>Bacillati</taxon>
        <taxon>Actinomycetota</taxon>
        <taxon>Actinomycetes</taxon>
        <taxon>Micrococcales</taxon>
        <taxon>Promicromonosporaceae</taxon>
        <taxon>Isoptericola</taxon>
    </lineage>
</organism>
<proteinExistence type="predicted"/>
<gene>
    <name evidence="2" type="ORF">HDG69_000533</name>
</gene>